<name>A0ABP6SFK5_9ACTN</name>
<feature type="transmembrane region" description="Helical" evidence="2">
    <location>
        <begin position="108"/>
        <end position="131"/>
    </location>
</feature>
<feature type="compositionally biased region" description="Basic and acidic residues" evidence="1">
    <location>
        <begin position="258"/>
        <end position="278"/>
    </location>
</feature>
<feature type="compositionally biased region" description="Low complexity" evidence="1">
    <location>
        <begin position="148"/>
        <end position="167"/>
    </location>
</feature>
<evidence type="ECO:0000256" key="1">
    <source>
        <dbReference type="SAM" id="MobiDB-lite"/>
    </source>
</evidence>
<comment type="caution">
    <text evidence="3">The sequence shown here is derived from an EMBL/GenBank/DDBJ whole genome shotgun (WGS) entry which is preliminary data.</text>
</comment>
<keyword evidence="2" id="KW-0472">Membrane</keyword>
<accession>A0ABP6SFK5</accession>
<sequence>MRRERERPVAAPTEEPGATAASTAGATVDANAGAGAATAPAIDADAVGALLGAALRGPEIDPDAAEQARLAFRAAREGDVHAPAWWRRRARDDWRPRSRRPWPRSLKALIGGLAVTAGLGGVAIAAVSGAVPSPFGGRAEPAPPPTRSASPVPGTPTASSPTASSPAGDGTAAPDEPVRRGQDITPSRRPHVSGGRAEAAHCRTYLADPGKGRGGRNGSTAFERLVTAAGGDGNAVRDYCERLLAAEGSKRGNSGVRRRSDGAPDAKGNVHKEEGGEG</sequence>
<keyword evidence="4" id="KW-1185">Reference proteome</keyword>
<protein>
    <submittedName>
        <fullName evidence="3">Uncharacterized protein</fullName>
    </submittedName>
</protein>
<reference evidence="4" key="1">
    <citation type="journal article" date="2019" name="Int. J. Syst. Evol. Microbiol.">
        <title>The Global Catalogue of Microorganisms (GCM) 10K type strain sequencing project: providing services to taxonomists for standard genome sequencing and annotation.</title>
        <authorList>
            <consortium name="The Broad Institute Genomics Platform"/>
            <consortium name="The Broad Institute Genome Sequencing Center for Infectious Disease"/>
            <person name="Wu L."/>
            <person name="Ma J."/>
        </authorList>
    </citation>
    <scope>NUCLEOTIDE SEQUENCE [LARGE SCALE GENOMIC DNA]</scope>
    <source>
        <strain evidence="4">JCM 9651</strain>
    </source>
</reference>
<feature type="region of interest" description="Disordered" evidence="1">
    <location>
        <begin position="1"/>
        <end position="25"/>
    </location>
</feature>
<proteinExistence type="predicted"/>
<dbReference type="EMBL" id="BAAAYL010000001">
    <property type="protein sequence ID" value="GAA3374673.1"/>
    <property type="molecule type" value="Genomic_DNA"/>
</dbReference>
<evidence type="ECO:0000256" key="2">
    <source>
        <dbReference type="SAM" id="Phobius"/>
    </source>
</evidence>
<gene>
    <name evidence="3" type="ORF">GCM10020367_39470</name>
</gene>
<feature type="compositionally biased region" description="Low complexity" evidence="1">
    <location>
        <begin position="9"/>
        <end position="25"/>
    </location>
</feature>
<organism evidence="3 4">
    <name type="scientific">Streptomyces sannanensis</name>
    <dbReference type="NCBI Taxonomy" id="285536"/>
    <lineage>
        <taxon>Bacteria</taxon>
        <taxon>Bacillati</taxon>
        <taxon>Actinomycetota</taxon>
        <taxon>Actinomycetes</taxon>
        <taxon>Kitasatosporales</taxon>
        <taxon>Streptomycetaceae</taxon>
        <taxon>Streptomyces</taxon>
    </lineage>
</organism>
<evidence type="ECO:0000313" key="3">
    <source>
        <dbReference type="EMBL" id="GAA3374673.1"/>
    </source>
</evidence>
<dbReference type="Proteomes" id="UP001499990">
    <property type="component" value="Unassembled WGS sequence"/>
</dbReference>
<evidence type="ECO:0000313" key="4">
    <source>
        <dbReference type="Proteomes" id="UP001499990"/>
    </source>
</evidence>
<keyword evidence="2" id="KW-0812">Transmembrane</keyword>
<keyword evidence="2" id="KW-1133">Transmembrane helix</keyword>
<feature type="region of interest" description="Disordered" evidence="1">
    <location>
        <begin position="136"/>
        <end position="219"/>
    </location>
</feature>
<feature type="region of interest" description="Disordered" evidence="1">
    <location>
        <begin position="246"/>
        <end position="278"/>
    </location>
</feature>